<dbReference type="AlphaFoldDB" id="A0A371K742"/>
<dbReference type="InterPro" id="IPR021549">
    <property type="entry name" value="DUF2894"/>
</dbReference>
<reference evidence="2 3" key="1">
    <citation type="submission" date="2018-08" db="EMBL/GenBank/DDBJ databases">
        <title>Lysobacter sp. zong2l5, whole genome shotgun sequence.</title>
        <authorList>
            <person name="Zhang X."/>
            <person name="Feng G."/>
            <person name="Zhu H."/>
        </authorList>
    </citation>
    <scope>NUCLEOTIDE SEQUENCE [LARGE SCALE GENOMIC DNA]</scope>
    <source>
        <strain evidence="3">zong2l5</strain>
    </source>
</reference>
<feature type="region of interest" description="Disordered" evidence="1">
    <location>
        <begin position="190"/>
        <end position="209"/>
    </location>
</feature>
<feature type="compositionally biased region" description="Basic residues" evidence="1">
    <location>
        <begin position="199"/>
        <end position="209"/>
    </location>
</feature>
<comment type="caution">
    <text evidence="2">The sequence shown here is derived from an EMBL/GenBank/DDBJ whole genome shotgun (WGS) entry which is preliminary data.</text>
</comment>
<sequence length="209" mass="22681">MENVPPTHDPAILDTWGKQGADCLDPLAFHYLQALHRRAQAQGGTLRSALQDRLADGIGAYAAALARAGQPAANAEPARSALGELTDELAARAAARNGGKTAATTPLPELPVLEDFRKLWSQVRSDSQVRRSLEPLSNDAGPLNSGRLVHRSLQLMQELSPGYLQHFLDYVDALSWLEHMSAGQVLAVADAPARDSGKPRTRKPRKRRE</sequence>
<keyword evidence="3" id="KW-1185">Reference proteome</keyword>
<dbReference type="OrthoDB" id="6025757at2"/>
<accession>A0A371K742</accession>
<dbReference type="EMBL" id="QTSU01000001">
    <property type="protein sequence ID" value="RDZ29650.1"/>
    <property type="molecule type" value="Genomic_DNA"/>
</dbReference>
<name>A0A371K742_9GAMM</name>
<gene>
    <name evidence="2" type="ORF">DX914_01640</name>
</gene>
<proteinExistence type="predicted"/>
<organism evidence="2 3">
    <name type="scientific">Lysobacter silvisoli</name>
    <dbReference type="NCBI Taxonomy" id="2293254"/>
    <lineage>
        <taxon>Bacteria</taxon>
        <taxon>Pseudomonadati</taxon>
        <taxon>Pseudomonadota</taxon>
        <taxon>Gammaproteobacteria</taxon>
        <taxon>Lysobacterales</taxon>
        <taxon>Lysobacteraceae</taxon>
        <taxon>Lysobacter</taxon>
    </lineage>
</organism>
<dbReference type="Proteomes" id="UP000264492">
    <property type="component" value="Unassembled WGS sequence"/>
</dbReference>
<evidence type="ECO:0000313" key="3">
    <source>
        <dbReference type="Proteomes" id="UP000264492"/>
    </source>
</evidence>
<evidence type="ECO:0000256" key="1">
    <source>
        <dbReference type="SAM" id="MobiDB-lite"/>
    </source>
</evidence>
<dbReference type="Pfam" id="PF11445">
    <property type="entry name" value="DUF2894"/>
    <property type="match status" value="1"/>
</dbReference>
<evidence type="ECO:0000313" key="2">
    <source>
        <dbReference type="EMBL" id="RDZ29650.1"/>
    </source>
</evidence>
<protein>
    <submittedName>
        <fullName evidence="2">DUF2894 domain-containing protein</fullName>
    </submittedName>
</protein>